<organism evidence="2 3">
    <name type="scientific">Anisakis simplex</name>
    <name type="common">Herring worm</name>
    <dbReference type="NCBI Taxonomy" id="6269"/>
    <lineage>
        <taxon>Eukaryota</taxon>
        <taxon>Metazoa</taxon>
        <taxon>Ecdysozoa</taxon>
        <taxon>Nematoda</taxon>
        <taxon>Chromadorea</taxon>
        <taxon>Rhabditida</taxon>
        <taxon>Spirurina</taxon>
        <taxon>Ascaridomorpha</taxon>
        <taxon>Ascaridoidea</taxon>
        <taxon>Anisakidae</taxon>
        <taxon>Anisakis</taxon>
        <taxon>Anisakis simplex complex</taxon>
    </lineage>
</organism>
<dbReference type="Proteomes" id="UP000267096">
    <property type="component" value="Unassembled WGS sequence"/>
</dbReference>
<sequence length="96" mass="10538">MKDLERELAERPRAPTQRSRTSEDDVLGDRISIGPDGPKGPSAAAGAGAAGTTTSTTTTYDSETTQIRIKEINDKWKLDVEKLENEKVPYLNNAYQ</sequence>
<gene>
    <name evidence="2" type="ORF">ASIM_LOCUS20953</name>
</gene>
<reference evidence="2 3" key="1">
    <citation type="submission" date="2018-11" db="EMBL/GenBank/DDBJ databases">
        <authorList>
            <consortium name="Pathogen Informatics"/>
        </authorList>
    </citation>
    <scope>NUCLEOTIDE SEQUENCE [LARGE SCALE GENOMIC DNA]</scope>
</reference>
<evidence type="ECO:0000256" key="1">
    <source>
        <dbReference type="SAM" id="MobiDB-lite"/>
    </source>
</evidence>
<name>A0A3P6TE02_ANISI</name>
<feature type="region of interest" description="Disordered" evidence="1">
    <location>
        <begin position="1"/>
        <end position="63"/>
    </location>
</feature>
<feature type="compositionally biased region" description="Basic and acidic residues" evidence="1">
    <location>
        <begin position="1"/>
        <end position="13"/>
    </location>
</feature>
<accession>A0A3P6TE02</accession>
<proteinExistence type="predicted"/>
<protein>
    <submittedName>
        <fullName evidence="2">Uncharacterized protein</fullName>
    </submittedName>
</protein>
<keyword evidence="3" id="KW-1185">Reference proteome</keyword>
<dbReference type="AlphaFoldDB" id="A0A3P6TE02"/>
<evidence type="ECO:0000313" key="3">
    <source>
        <dbReference type="Proteomes" id="UP000267096"/>
    </source>
</evidence>
<feature type="compositionally biased region" description="Low complexity" evidence="1">
    <location>
        <begin position="42"/>
        <end position="59"/>
    </location>
</feature>
<evidence type="ECO:0000313" key="2">
    <source>
        <dbReference type="EMBL" id="VDK81569.1"/>
    </source>
</evidence>
<dbReference type="EMBL" id="UYRR01041666">
    <property type="protein sequence ID" value="VDK81569.1"/>
    <property type="molecule type" value="Genomic_DNA"/>
</dbReference>